<feature type="transmembrane region" description="Helical" evidence="7">
    <location>
        <begin position="92"/>
        <end position="116"/>
    </location>
</feature>
<feature type="transmembrane region" description="Helical" evidence="7">
    <location>
        <begin position="351"/>
        <end position="380"/>
    </location>
</feature>
<dbReference type="InterPro" id="IPR005828">
    <property type="entry name" value="MFS_sugar_transport-like"/>
</dbReference>
<comment type="subcellular location">
    <subcellularLocation>
        <location evidence="1">Membrane</location>
        <topology evidence="1">Multi-pass membrane protein</topology>
    </subcellularLocation>
</comment>
<dbReference type="Pfam" id="PF00083">
    <property type="entry name" value="Sugar_tr"/>
    <property type="match status" value="1"/>
</dbReference>
<evidence type="ECO:0000313" key="10">
    <source>
        <dbReference type="Proteomes" id="UP000799537"/>
    </source>
</evidence>
<dbReference type="GO" id="GO:0016020">
    <property type="term" value="C:membrane"/>
    <property type="evidence" value="ECO:0007669"/>
    <property type="project" value="UniProtKB-SubCell"/>
</dbReference>
<dbReference type="AlphaFoldDB" id="A0A6A6CUC8"/>
<dbReference type="GO" id="GO:0005351">
    <property type="term" value="F:carbohydrate:proton symporter activity"/>
    <property type="evidence" value="ECO:0007669"/>
    <property type="project" value="TreeGrafter"/>
</dbReference>
<feature type="transmembrane region" description="Helical" evidence="7">
    <location>
        <begin position="149"/>
        <end position="171"/>
    </location>
</feature>
<feature type="transmembrane region" description="Helical" evidence="7">
    <location>
        <begin position="311"/>
        <end position="331"/>
    </location>
</feature>
<reference evidence="9" key="1">
    <citation type="journal article" date="2020" name="Stud. Mycol.">
        <title>101 Dothideomycetes genomes: a test case for predicting lifestyles and emergence of pathogens.</title>
        <authorList>
            <person name="Haridas S."/>
            <person name="Albert R."/>
            <person name="Binder M."/>
            <person name="Bloem J."/>
            <person name="Labutti K."/>
            <person name="Salamov A."/>
            <person name="Andreopoulos B."/>
            <person name="Baker S."/>
            <person name="Barry K."/>
            <person name="Bills G."/>
            <person name="Bluhm B."/>
            <person name="Cannon C."/>
            <person name="Castanera R."/>
            <person name="Culley D."/>
            <person name="Daum C."/>
            <person name="Ezra D."/>
            <person name="Gonzalez J."/>
            <person name="Henrissat B."/>
            <person name="Kuo A."/>
            <person name="Liang C."/>
            <person name="Lipzen A."/>
            <person name="Lutzoni F."/>
            <person name="Magnuson J."/>
            <person name="Mondo S."/>
            <person name="Nolan M."/>
            <person name="Ohm R."/>
            <person name="Pangilinan J."/>
            <person name="Park H.-J."/>
            <person name="Ramirez L."/>
            <person name="Alfaro M."/>
            <person name="Sun H."/>
            <person name="Tritt A."/>
            <person name="Yoshinaga Y."/>
            <person name="Zwiers L.-H."/>
            <person name="Turgeon B."/>
            <person name="Goodwin S."/>
            <person name="Spatafora J."/>
            <person name="Crous P."/>
            <person name="Grigoriev I."/>
        </authorList>
    </citation>
    <scope>NUCLEOTIDE SEQUENCE</scope>
    <source>
        <strain evidence="9">ATCC 36951</strain>
    </source>
</reference>
<sequence length="526" mass="56693">MDETTAASSKAPPQLETTAVADHRQQVIAESSCLAAALAASRPDPWGPGYLRLYLICSLIFLVATMLGNVMGSINALPEYTAYYHLPVTGNAGTGIVFSIFQVFGQMAAAVFFWFVDWQGRRLSIFVGCLGACIGAIVTAVAPSLTAFIGGRFLLSFFAAIATQGASLYLVEIAPPQYRGTLTGLFSTLYFLGSIIATTVVYGANLHLAGRGNLSWRLPLWLQMVCPALACLGIWFCPESPRWLVGKGWHTDARKTLTKLHANGMPDSPLVNLQLAEMSESLERDGMVGWRTIFNLGALFRTRARLYRTGIGLAFAWFAQFSGNNVASYYLPILLQNVGIVDTSTKLLLNVAYAITGWIPAIAGARCTVGMAVCLAIAAGTAARYEMTGSKAASGASIAFIFVFGCVFAFGFTPMQPIYPSEVLSNDMRAKGGLVFGLASGCAGFVNTLAAPVALEKVNERNRRSAPMLMMVHFRLVTGSMCSSSDGISSNFVSFISSLWRPRDGLWKRWTPYSKQIIHGKLACES</sequence>
<dbReference type="Proteomes" id="UP000799537">
    <property type="component" value="Unassembled WGS sequence"/>
</dbReference>
<feature type="transmembrane region" description="Helical" evidence="7">
    <location>
        <begin position="392"/>
        <end position="413"/>
    </location>
</feature>
<feature type="transmembrane region" description="Helical" evidence="7">
    <location>
        <begin position="51"/>
        <end position="72"/>
    </location>
</feature>
<dbReference type="SUPFAM" id="SSF103473">
    <property type="entry name" value="MFS general substrate transporter"/>
    <property type="match status" value="1"/>
</dbReference>
<protein>
    <recommendedName>
        <fullName evidence="8">Major facilitator superfamily (MFS) profile domain-containing protein</fullName>
    </recommendedName>
</protein>
<dbReference type="InterPro" id="IPR020846">
    <property type="entry name" value="MFS_dom"/>
</dbReference>
<keyword evidence="3" id="KW-0813">Transport</keyword>
<name>A0A6A6CUC8_ZASCE</name>
<evidence type="ECO:0000256" key="5">
    <source>
        <dbReference type="ARBA" id="ARBA00022989"/>
    </source>
</evidence>
<evidence type="ECO:0000256" key="3">
    <source>
        <dbReference type="ARBA" id="ARBA00022448"/>
    </source>
</evidence>
<feature type="transmembrane region" description="Helical" evidence="7">
    <location>
        <begin position="123"/>
        <end position="143"/>
    </location>
</feature>
<dbReference type="GeneID" id="54569630"/>
<dbReference type="Gene3D" id="1.20.1250.20">
    <property type="entry name" value="MFS general substrate transporter like domains"/>
    <property type="match status" value="1"/>
</dbReference>
<proteinExistence type="inferred from homology"/>
<evidence type="ECO:0000259" key="8">
    <source>
        <dbReference type="PROSITE" id="PS50850"/>
    </source>
</evidence>
<accession>A0A6A6CUC8</accession>
<dbReference type="RefSeq" id="XP_033670288.1">
    <property type="nucleotide sequence ID" value="XM_033816358.1"/>
</dbReference>
<evidence type="ECO:0000256" key="6">
    <source>
        <dbReference type="ARBA" id="ARBA00023136"/>
    </source>
</evidence>
<keyword evidence="5 7" id="KW-1133">Transmembrane helix</keyword>
<keyword evidence="10" id="KW-1185">Reference proteome</keyword>
<dbReference type="EMBL" id="ML993588">
    <property type="protein sequence ID" value="KAF2169399.1"/>
    <property type="molecule type" value="Genomic_DNA"/>
</dbReference>
<feature type="domain" description="Major facilitator superfamily (MFS) profile" evidence="8">
    <location>
        <begin position="53"/>
        <end position="526"/>
    </location>
</feature>
<evidence type="ECO:0000313" key="9">
    <source>
        <dbReference type="EMBL" id="KAF2169399.1"/>
    </source>
</evidence>
<evidence type="ECO:0000256" key="7">
    <source>
        <dbReference type="SAM" id="Phobius"/>
    </source>
</evidence>
<comment type="similarity">
    <text evidence="2">Belongs to the major facilitator superfamily. Sugar transporter (TC 2.A.1.1) family.</text>
</comment>
<evidence type="ECO:0000256" key="4">
    <source>
        <dbReference type="ARBA" id="ARBA00022692"/>
    </source>
</evidence>
<feature type="transmembrane region" description="Helical" evidence="7">
    <location>
        <begin position="216"/>
        <end position="237"/>
    </location>
</feature>
<evidence type="ECO:0000256" key="2">
    <source>
        <dbReference type="ARBA" id="ARBA00010992"/>
    </source>
</evidence>
<dbReference type="FunFam" id="1.20.1250.20:FF:000134">
    <property type="entry name" value="MFS sugar transporter protein"/>
    <property type="match status" value="1"/>
</dbReference>
<gene>
    <name evidence="9" type="ORF">M409DRAFT_65076</name>
</gene>
<dbReference type="InterPro" id="IPR050360">
    <property type="entry name" value="MFS_Sugar_Transporters"/>
</dbReference>
<dbReference type="OrthoDB" id="6133115at2759"/>
<keyword evidence="4 7" id="KW-0812">Transmembrane</keyword>
<keyword evidence="6 7" id="KW-0472">Membrane</keyword>
<feature type="transmembrane region" description="Helical" evidence="7">
    <location>
        <begin position="183"/>
        <end position="204"/>
    </location>
</feature>
<evidence type="ECO:0000256" key="1">
    <source>
        <dbReference type="ARBA" id="ARBA00004141"/>
    </source>
</evidence>
<dbReference type="PROSITE" id="PS50850">
    <property type="entry name" value="MFS"/>
    <property type="match status" value="1"/>
</dbReference>
<organism evidence="9 10">
    <name type="scientific">Zasmidium cellare ATCC 36951</name>
    <dbReference type="NCBI Taxonomy" id="1080233"/>
    <lineage>
        <taxon>Eukaryota</taxon>
        <taxon>Fungi</taxon>
        <taxon>Dikarya</taxon>
        <taxon>Ascomycota</taxon>
        <taxon>Pezizomycotina</taxon>
        <taxon>Dothideomycetes</taxon>
        <taxon>Dothideomycetidae</taxon>
        <taxon>Mycosphaerellales</taxon>
        <taxon>Mycosphaerellaceae</taxon>
        <taxon>Zasmidium</taxon>
    </lineage>
</organism>
<feature type="transmembrane region" description="Helical" evidence="7">
    <location>
        <begin position="433"/>
        <end position="455"/>
    </location>
</feature>
<dbReference type="PANTHER" id="PTHR48022:SF70">
    <property type="entry name" value="MONOSACCHARIDE TRANSPORTER, PUTATIVE (AFU_ORTHOLOGUE AFUA_5G14540)-RELATED"/>
    <property type="match status" value="1"/>
</dbReference>
<dbReference type="PANTHER" id="PTHR48022">
    <property type="entry name" value="PLASTIDIC GLUCOSE TRANSPORTER 4"/>
    <property type="match status" value="1"/>
</dbReference>
<dbReference type="InterPro" id="IPR036259">
    <property type="entry name" value="MFS_trans_sf"/>
</dbReference>